<evidence type="ECO:0000313" key="3">
    <source>
        <dbReference type="Proteomes" id="UP000236726"/>
    </source>
</evidence>
<protein>
    <recommendedName>
        <fullName evidence="4">Peptidase family M50</fullName>
    </recommendedName>
</protein>
<evidence type="ECO:0008006" key="4">
    <source>
        <dbReference type="Google" id="ProtNLM"/>
    </source>
</evidence>
<feature type="transmembrane region" description="Helical" evidence="1">
    <location>
        <begin position="127"/>
        <end position="146"/>
    </location>
</feature>
<feature type="transmembrane region" description="Helical" evidence="1">
    <location>
        <begin position="36"/>
        <end position="55"/>
    </location>
</feature>
<dbReference type="RefSeq" id="WP_103952253.1">
    <property type="nucleotide sequence ID" value="NZ_FNUL01000002.1"/>
</dbReference>
<keyword evidence="1" id="KW-0812">Transmembrane</keyword>
<evidence type="ECO:0000256" key="1">
    <source>
        <dbReference type="SAM" id="Phobius"/>
    </source>
</evidence>
<keyword evidence="3" id="KW-1185">Reference proteome</keyword>
<gene>
    <name evidence="2" type="ORF">SAMN05216537_102223</name>
</gene>
<accession>A0A1H5SFZ2</accession>
<name>A0A1H5SFZ2_9FIRM</name>
<keyword evidence="1" id="KW-1133">Transmembrane helix</keyword>
<dbReference type="EMBL" id="FNUL01000002">
    <property type="protein sequence ID" value="SEF49516.1"/>
    <property type="molecule type" value="Genomic_DNA"/>
</dbReference>
<dbReference type="Proteomes" id="UP000236726">
    <property type="component" value="Unassembled WGS sequence"/>
</dbReference>
<keyword evidence="1" id="KW-0472">Membrane</keyword>
<proteinExistence type="predicted"/>
<organism evidence="2 3">
    <name type="scientific">Lachnospira multipara</name>
    <dbReference type="NCBI Taxonomy" id="28051"/>
    <lineage>
        <taxon>Bacteria</taxon>
        <taxon>Bacillati</taxon>
        <taxon>Bacillota</taxon>
        <taxon>Clostridia</taxon>
        <taxon>Lachnospirales</taxon>
        <taxon>Lachnospiraceae</taxon>
        <taxon>Lachnospira</taxon>
    </lineage>
</organism>
<dbReference type="AlphaFoldDB" id="A0A1H5SFZ2"/>
<sequence>MAGLPPYLVNEKKINEKMVLHLSCINYKKAIIIARLENIVLFSSLTIDLILMFLFSRKLYYRFKLINIFLILIELLISECYHEFGHFIIAKSCECNVSGILFEKGKQNWIKTLVLNNDLYKKNKKKILFAGIRNNIILILIFYMFYSIVDSIFFRCRFLEMMNINIVLSVLNFIPIGESDGRKILDSYLRSSNGGYRAK</sequence>
<reference evidence="2 3" key="1">
    <citation type="submission" date="2016-10" db="EMBL/GenBank/DDBJ databases">
        <authorList>
            <person name="de Groot N.N."/>
        </authorList>
    </citation>
    <scope>NUCLEOTIDE SEQUENCE [LARGE SCALE GENOMIC DNA]</scope>
    <source>
        <strain evidence="2 3">D15d</strain>
    </source>
</reference>
<evidence type="ECO:0000313" key="2">
    <source>
        <dbReference type="EMBL" id="SEF49516.1"/>
    </source>
</evidence>